<name>A0ABM6U4Q7_FUSVA</name>
<dbReference type="Pfam" id="PF01075">
    <property type="entry name" value="Glyco_transf_9"/>
    <property type="match status" value="1"/>
</dbReference>
<keyword evidence="2" id="KW-0808">Transferase</keyword>
<dbReference type="PANTHER" id="PTHR30160">
    <property type="entry name" value="TETRAACYLDISACCHARIDE 4'-KINASE-RELATED"/>
    <property type="match status" value="1"/>
</dbReference>
<dbReference type="RefSeq" id="WP_005947285.1">
    <property type="nucleotide sequence ID" value="NZ_CP028103.1"/>
</dbReference>
<protein>
    <submittedName>
        <fullName evidence="3">Lipopolysaccharide heptosyltransferase family protein</fullName>
    </submittedName>
</protein>
<dbReference type="PANTHER" id="PTHR30160:SF15">
    <property type="entry name" value="GLYCOSYLTRANSFERASE HI_0523-RELATED"/>
    <property type="match status" value="1"/>
</dbReference>
<gene>
    <name evidence="3" type="ORF">C4N18_08895</name>
</gene>
<evidence type="ECO:0000256" key="2">
    <source>
        <dbReference type="ARBA" id="ARBA00022679"/>
    </source>
</evidence>
<evidence type="ECO:0000256" key="1">
    <source>
        <dbReference type="ARBA" id="ARBA00022676"/>
    </source>
</evidence>
<dbReference type="GeneID" id="77468109"/>
<proteinExistence type="predicted"/>
<dbReference type="Gene3D" id="3.40.50.2000">
    <property type="entry name" value="Glycogen Phosphorylase B"/>
    <property type="match status" value="2"/>
</dbReference>
<accession>A0ABM6U4Q7</accession>
<evidence type="ECO:0000313" key="4">
    <source>
        <dbReference type="Proteomes" id="UP000241238"/>
    </source>
</evidence>
<keyword evidence="4" id="KW-1185">Reference proteome</keyword>
<dbReference type="Proteomes" id="UP000241238">
    <property type="component" value="Chromosome"/>
</dbReference>
<sequence>MLKKINRVFQDYMREKRLKLGKYIWDKKKNKEEIKSGNFIENNDIKKILFMRYDGKIGDMVINTLMFREIKKKYPYIEIGVVTKGGAKAVIENNPNIDKIYEYKKNRKSIKELSLEIAAEKYDLLIDFSEMLRVNQMMLINLCKARFNMGLNKENWKMFDISYTKPVDHIHITELYKNILEKLGIKNIEINYEVFFTEQQKNKVDELLKKLKHKKIIVFNPFAASKHRDINLENILKIGKIIIEDKNNILIFIGEEKRRKELEKILKELVYNAIFPVLKDIMETSYLISKADLVITPDTSIVHIAAAFKRKLIAIYRLDNRVENEVNRYLWAPNYKEAVQIFSRDFEVKNGEEPDINKFDMKEIKKEIKKVF</sequence>
<dbReference type="InterPro" id="IPR051199">
    <property type="entry name" value="LPS_LOS_Heptosyltrfase"/>
</dbReference>
<keyword evidence="1" id="KW-0328">Glycosyltransferase</keyword>
<dbReference type="SUPFAM" id="SSF53756">
    <property type="entry name" value="UDP-Glycosyltransferase/glycogen phosphorylase"/>
    <property type="match status" value="1"/>
</dbReference>
<dbReference type="InterPro" id="IPR002201">
    <property type="entry name" value="Glyco_trans_9"/>
</dbReference>
<organism evidence="3 4">
    <name type="scientific">Fusobacterium varium ATCC 27725</name>
    <dbReference type="NCBI Taxonomy" id="469618"/>
    <lineage>
        <taxon>Bacteria</taxon>
        <taxon>Fusobacteriati</taxon>
        <taxon>Fusobacteriota</taxon>
        <taxon>Fusobacteriia</taxon>
        <taxon>Fusobacteriales</taxon>
        <taxon>Fusobacteriaceae</taxon>
        <taxon>Fusobacterium</taxon>
    </lineage>
</organism>
<reference evidence="4" key="1">
    <citation type="journal article" date="2018" name="MSphere">
        <title>Fusobacterium Genomics Using MinION and Illumina Sequencing Enables Genome Completion and Correction.</title>
        <authorList>
            <person name="Todd S.M."/>
            <person name="Settlage R.E."/>
            <person name="Lahmers K.K."/>
            <person name="Slade D.J."/>
        </authorList>
    </citation>
    <scope>NUCLEOTIDE SEQUENCE [LARGE SCALE GENOMIC DNA]</scope>
    <source>
        <strain evidence="4">ATCC 27725</strain>
    </source>
</reference>
<evidence type="ECO:0000313" key="3">
    <source>
        <dbReference type="EMBL" id="AVQ31329.1"/>
    </source>
</evidence>
<dbReference type="EMBL" id="CP028103">
    <property type="protein sequence ID" value="AVQ31329.1"/>
    <property type="molecule type" value="Genomic_DNA"/>
</dbReference>
<dbReference type="CDD" id="cd03789">
    <property type="entry name" value="GT9_LPS_heptosyltransferase"/>
    <property type="match status" value="1"/>
</dbReference>